<proteinExistence type="predicted"/>
<comment type="caution">
    <text evidence="1">The sequence shown here is derived from an EMBL/GenBank/DDBJ whole genome shotgun (WGS) entry which is preliminary data.</text>
</comment>
<gene>
    <name evidence="1" type="ORF">NDU88_002561</name>
</gene>
<organism evidence="1 2">
    <name type="scientific">Pleurodeles waltl</name>
    <name type="common">Iberian ribbed newt</name>
    <dbReference type="NCBI Taxonomy" id="8319"/>
    <lineage>
        <taxon>Eukaryota</taxon>
        <taxon>Metazoa</taxon>
        <taxon>Chordata</taxon>
        <taxon>Craniata</taxon>
        <taxon>Vertebrata</taxon>
        <taxon>Euteleostomi</taxon>
        <taxon>Amphibia</taxon>
        <taxon>Batrachia</taxon>
        <taxon>Caudata</taxon>
        <taxon>Salamandroidea</taxon>
        <taxon>Salamandridae</taxon>
        <taxon>Pleurodelinae</taxon>
        <taxon>Pleurodeles</taxon>
    </lineage>
</organism>
<evidence type="ECO:0000313" key="2">
    <source>
        <dbReference type="Proteomes" id="UP001066276"/>
    </source>
</evidence>
<keyword evidence="2" id="KW-1185">Reference proteome</keyword>
<dbReference type="Proteomes" id="UP001066276">
    <property type="component" value="Chromosome 4_2"/>
</dbReference>
<name>A0AAV7SDI4_PLEWA</name>
<evidence type="ECO:0000313" key="1">
    <source>
        <dbReference type="EMBL" id="KAJ1162083.1"/>
    </source>
</evidence>
<protein>
    <submittedName>
        <fullName evidence="1">Uncharacterized protein</fullName>
    </submittedName>
</protein>
<dbReference type="EMBL" id="JANPWB010000008">
    <property type="protein sequence ID" value="KAJ1162083.1"/>
    <property type="molecule type" value="Genomic_DNA"/>
</dbReference>
<accession>A0AAV7SDI4</accession>
<reference evidence="1" key="1">
    <citation type="journal article" date="2022" name="bioRxiv">
        <title>Sequencing and chromosome-scale assembly of the giantPleurodeles waltlgenome.</title>
        <authorList>
            <person name="Brown T."/>
            <person name="Elewa A."/>
            <person name="Iarovenko S."/>
            <person name="Subramanian E."/>
            <person name="Araus A.J."/>
            <person name="Petzold A."/>
            <person name="Susuki M."/>
            <person name="Suzuki K.-i.T."/>
            <person name="Hayashi T."/>
            <person name="Toyoda A."/>
            <person name="Oliveira C."/>
            <person name="Osipova E."/>
            <person name="Leigh N.D."/>
            <person name="Simon A."/>
            <person name="Yun M.H."/>
        </authorList>
    </citation>
    <scope>NUCLEOTIDE SEQUENCE</scope>
    <source>
        <strain evidence="1">20211129_DDA</strain>
        <tissue evidence="1">Liver</tissue>
    </source>
</reference>
<dbReference type="AlphaFoldDB" id="A0AAV7SDI4"/>
<sequence length="138" mass="15800">MHSGEVHPQGHFESELFKPGAVCFCPRQKGVRRTGTWDRTQKIQAFMQEVTLLALRPSDAEALNAPITTQGRRAIAVNWKSPTLPTFSQWSVTLLKWGKAEAVALRREEARGLRKVPVPSDWDMYMQELHSYREQIQP</sequence>